<dbReference type="RefSeq" id="XP_029654119.1">
    <property type="nucleotide sequence ID" value="XM_029798259.1"/>
</dbReference>
<name>A0A6P7TPJ2_9MOLL</name>
<organism evidence="1 2">
    <name type="scientific">Octopus sinensis</name>
    <name type="common">East Asian common octopus</name>
    <dbReference type="NCBI Taxonomy" id="2607531"/>
    <lineage>
        <taxon>Eukaryota</taxon>
        <taxon>Metazoa</taxon>
        <taxon>Spiralia</taxon>
        <taxon>Lophotrochozoa</taxon>
        <taxon>Mollusca</taxon>
        <taxon>Cephalopoda</taxon>
        <taxon>Coleoidea</taxon>
        <taxon>Octopodiformes</taxon>
        <taxon>Octopoda</taxon>
        <taxon>Incirrata</taxon>
        <taxon>Octopodidae</taxon>
        <taxon>Octopus</taxon>
    </lineage>
</organism>
<keyword evidence="1" id="KW-1185">Reference proteome</keyword>
<accession>A0A6P7TPJ2</accession>
<dbReference type="AlphaFoldDB" id="A0A6P7TPJ2"/>
<reference evidence="2" key="1">
    <citation type="submission" date="2025-08" db="UniProtKB">
        <authorList>
            <consortium name="RefSeq"/>
        </authorList>
    </citation>
    <scope>IDENTIFICATION</scope>
</reference>
<evidence type="ECO:0000313" key="1">
    <source>
        <dbReference type="Proteomes" id="UP000515154"/>
    </source>
</evidence>
<dbReference type="KEGG" id="osn:115227422"/>
<dbReference type="Gene3D" id="3.30.420.10">
    <property type="entry name" value="Ribonuclease H-like superfamily/Ribonuclease H"/>
    <property type="match status" value="1"/>
</dbReference>
<proteinExistence type="predicted"/>
<dbReference type="GO" id="GO:0003676">
    <property type="term" value="F:nucleic acid binding"/>
    <property type="evidence" value="ECO:0007669"/>
    <property type="project" value="InterPro"/>
</dbReference>
<protein>
    <submittedName>
        <fullName evidence="2">Uncharacterized protein LOC115227422</fullName>
    </submittedName>
</protein>
<gene>
    <name evidence="2" type="primary">LOC115227422</name>
</gene>
<dbReference type="Proteomes" id="UP000515154">
    <property type="component" value="Linkage group LG2"/>
</dbReference>
<dbReference type="InterPro" id="IPR036397">
    <property type="entry name" value="RNaseH_sf"/>
</dbReference>
<sequence>MHQLKADVNRWIIINECLREDIRRNQPDLRSVWNWIVHDNNALCHRDFNMVSLLHPSDLAAADLHLFPKMKMQLKGNRLNTVVEIKSESQKILHSFTEIDFKVGSQKWRER</sequence>
<evidence type="ECO:0000313" key="2">
    <source>
        <dbReference type="RefSeq" id="XP_029654119.1"/>
    </source>
</evidence>